<keyword evidence="7" id="KW-0256">Endoplasmic reticulum</keyword>
<evidence type="ECO:0000256" key="6">
    <source>
        <dbReference type="ARBA" id="ARBA00022723"/>
    </source>
</evidence>
<protein>
    <submittedName>
        <fullName evidence="14">Uncharacterized protein</fullName>
    </submittedName>
</protein>
<dbReference type="GO" id="GO:0005506">
    <property type="term" value="F:iron ion binding"/>
    <property type="evidence" value="ECO:0007669"/>
    <property type="project" value="InterPro"/>
</dbReference>
<name>A0A8C4QH75_EPTBU</name>
<evidence type="ECO:0000256" key="8">
    <source>
        <dbReference type="ARBA" id="ARBA00022848"/>
    </source>
</evidence>
<keyword evidence="11" id="KW-0503">Monooxygenase</keyword>
<keyword evidence="12 13" id="KW-0472">Membrane</keyword>
<keyword evidence="6" id="KW-0479">Metal-binding</keyword>
<dbReference type="InterPro" id="IPR001128">
    <property type="entry name" value="Cyt_P450"/>
</dbReference>
<evidence type="ECO:0000256" key="7">
    <source>
        <dbReference type="ARBA" id="ARBA00022824"/>
    </source>
</evidence>
<evidence type="ECO:0000256" key="10">
    <source>
        <dbReference type="ARBA" id="ARBA00023004"/>
    </source>
</evidence>
<dbReference type="AlphaFoldDB" id="A0A8C4QH75"/>
<dbReference type="GO" id="GO:0005789">
    <property type="term" value="C:endoplasmic reticulum membrane"/>
    <property type="evidence" value="ECO:0007669"/>
    <property type="project" value="UniProtKB-SubCell"/>
</dbReference>
<keyword evidence="5" id="KW-0349">Heme</keyword>
<keyword evidence="10" id="KW-0408">Iron</keyword>
<evidence type="ECO:0000256" key="2">
    <source>
        <dbReference type="ARBA" id="ARBA00004174"/>
    </source>
</evidence>
<dbReference type="InterPro" id="IPR036396">
    <property type="entry name" value="Cyt_P450_sf"/>
</dbReference>
<dbReference type="Gene3D" id="1.10.630.10">
    <property type="entry name" value="Cytochrome P450"/>
    <property type="match status" value="1"/>
</dbReference>
<keyword evidence="15" id="KW-1185">Reference proteome</keyword>
<evidence type="ECO:0000313" key="14">
    <source>
        <dbReference type="Ensembl" id="ENSEBUP00000014721.1"/>
    </source>
</evidence>
<reference evidence="14" key="1">
    <citation type="submission" date="2025-08" db="UniProtKB">
        <authorList>
            <consortium name="Ensembl"/>
        </authorList>
    </citation>
    <scope>IDENTIFICATION</scope>
</reference>
<comment type="cofactor">
    <cofactor evidence="1">
        <name>heme</name>
        <dbReference type="ChEBI" id="CHEBI:30413"/>
    </cofactor>
</comment>
<evidence type="ECO:0000256" key="11">
    <source>
        <dbReference type="ARBA" id="ARBA00023033"/>
    </source>
</evidence>
<dbReference type="GO" id="GO:0020037">
    <property type="term" value="F:heme binding"/>
    <property type="evidence" value="ECO:0007669"/>
    <property type="project" value="InterPro"/>
</dbReference>
<evidence type="ECO:0000256" key="12">
    <source>
        <dbReference type="ARBA" id="ARBA00023136"/>
    </source>
</evidence>
<dbReference type="PRINTS" id="PR00463">
    <property type="entry name" value="EP450I"/>
</dbReference>
<organism evidence="14 15">
    <name type="scientific">Eptatretus burgeri</name>
    <name type="common">Inshore hagfish</name>
    <dbReference type="NCBI Taxonomy" id="7764"/>
    <lineage>
        <taxon>Eukaryota</taxon>
        <taxon>Metazoa</taxon>
        <taxon>Chordata</taxon>
        <taxon>Craniata</taxon>
        <taxon>Vertebrata</taxon>
        <taxon>Cyclostomata</taxon>
        <taxon>Myxini</taxon>
        <taxon>Myxiniformes</taxon>
        <taxon>Myxinidae</taxon>
        <taxon>Eptatretinae</taxon>
        <taxon>Eptatretus</taxon>
    </lineage>
</organism>
<evidence type="ECO:0000256" key="1">
    <source>
        <dbReference type="ARBA" id="ARBA00001971"/>
    </source>
</evidence>
<dbReference type="GO" id="GO:0019373">
    <property type="term" value="P:epoxygenase P450 pathway"/>
    <property type="evidence" value="ECO:0007669"/>
    <property type="project" value="TreeGrafter"/>
</dbReference>
<keyword evidence="8" id="KW-0492">Microsome</keyword>
<dbReference type="GeneTree" id="ENSGT00940000155736"/>
<dbReference type="GO" id="GO:0016712">
    <property type="term" value="F:oxidoreductase activity, acting on paired donors, with incorporation or reduction of molecular oxygen, reduced flavin or flavoprotein as one donor, and incorporation of one atom of oxygen"/>
    <property type="evidence" value="ECO:0007669"/>
    <property type="project" value="TreeGrafter"/>
</dbReference>
<dbReference type="Pfam" id="PF00067">
    <property type="entry name" value="p450"/>
    <property type="match status" value="1"/>
</dbReference>
<comment type="subcellular location">
    <subcellularLocation>
        <location evidence="3">Endoplasmic reticulum membrane</location>
        <topology evidence="3">Peripheral membrane protein</topology>
    </subcellularLocation>
    <subcellularLocation>
        <location evidence="2">Microsome membrane</location>
        <topology evidence="2">Peripheral membrane protein</topology>
    </subcellularLocation>
</comment>
<dbReference type="PANTHER" id="PTHR24300">
    <property type="entry name" value="CYTOCHROME P450 508A4-RELATED"/>
    <property type="match status" value="1"/>
</dbReference>
<keyword evidence="13" id="KW-1133">Transmembrane helix</keyword>
<comment type="similarity">
    <text evidence="4">Belongs to the cytochrome P450 family.</text>
</comment>
<proteinExistence type="inferred from homology"/>
<evidence type="ECO:0000256" key="3">
    <source>
        <dbReference type="ARBA" id="ARBA00004406"/>
    </source>
</evidence>
<dbReference type="Ensembl" id="ENSEBUT00000015298.1">
    <property type="protein sequence ID" value="ENSEBUP00000014721.1"/>
    <property type="gene ID" value="ENSEBUG00000009277.1"/>
</dbReference>
<dbReference type="InterPro" id="IPR002401">
    <property type="entry name" value="Cyt_P450_E_grp-I"/>
</dbReference>
<dbReference type="PANTHER" id="PTHR24300:SF153">
    <property type="entry name" value="CYTOCHROME P450 2G1-LIKE-RELATED"/>
    <property type="match status" value="1"/>
</dbReference>
<evidence type="ECO:0000256" key="9">
    <source>
        <dbReference type="ARBA" id="ARBA00023002"/>
    </source>
</evidence>
<dbReference type="FunFam" id="1.10.630.10:FF:000238">
    <property type="entry name" value="Cytochrome P450 2A6"/>
    <property type="match status" value="1"/>
</dbReference>
<evidence type="ECO:0000256" key="5">
    <source>
        <dbReference type="ARBA" id="ARBA00022617"/>
    </source>
</evidence>
<feature type="transmembrane region" description="Helical" evidence="13">
    <location>
        <begin position="6"/>
        <end position="25"/>
    </location>
</feature>
<evidence type="ECO:0000256" key="4">
    <source>
        <dbReference type="ARBA" id="ARBA00010617"/>
    </source>
</evidence>
<dbReference type="SUPFAM" id="SSF48264">
    <property type="entry name" value="Cytochrome P450"/>
    <property type="match status" value="1"/>
</dbReference>
<keyword evidence="9" id="KW-0560">Oxidoreductase</keyword>
<dbReference type="GO" id="GO:0008392">
    <property type="term" value="F:arachidonate epoxygenase activity"/>
    <property type="evidence" value="ECO:0007669"/>
    <property type="project" value="TreeGrafter"/>
</dbReference>
<evidence type="ECO:0000313" key="15">
    <source>
        <dbReference type="Proteomes" id="UP000694388"/>
    </source>
</evidence>
<dbReference type="GO" id="GO:0006805">
    <property type="term" value="P:xenobiotic metabolic process"/>
    <property type="evidence" value="ECO:0007669"/>
    <property type="project" value="TreeGrafter"/>
</dbReference>
<reference evidence="14" key="2">
    <citation type="submission" date="2025-09" db="UniProtKB">
        <authorList>
            <consortium name="Ensembl"/>
        </authorList>
    </citation>
    <scope>IDENTIFICATION</scope>
</reference>
<dbReference type="Proteomes" id="UP000694388">
    <property type="component" value="Unplaced"/>
</dbReference>
<dbReference type="InterPro" id="IPR050182">
    <property type="entry name" value="Cytochrome_P450_fam2"/>
</dbReference>
<sequence length="297" mass="33089">MDLDLGWFTIALSIGVAVLLVRLLVGDGSSPRTRFPPGPRGLPLVGNLLQVDLSALPSSLMQLSKKYGPVFSIRLGEQTIIVLSGYQAVRDALIGKAEEFSNRPFVPMMHYLSVDKGLVLGSGDWHRTLRRFSLTTLRDFGVGRRSIEERISEESECFLRRISTLEGKAFEPTFFLNAAVSNVICSVIFGDRFDYDNTTFVKLLAVVNDEVQLLGSIWTQDNGARTTHRAVWRGKSVRSERTWRGTAVDNGASVCGLSTHASTSTRWLIRNAWPGYRCIPERIPLNFKARLHRACSS</sequence>
<evidence type="ECO:0000256" key="13">
    <source>
        <dbReference type="SAM" id="Phobius"/>
    </source>
</evidence>
<accession>A0A8C4QH75</accession>
<keyword evidence="13" id="KW-0812">Transmembrane</keyword>